<dbReference type="OrthoDB" id="1416113at2"/>
<proteinExistence type="predicted"/>
<keyword evidence="2" id="KW-1185">Reference proteome</keyword>
<evidence type="ECO:0000313" key="1">
    <source>
        <dbReference type="EMBL" id="TCK62777.1"/>
    </source>
</evidence>
<dbReference type="RefSeq" id="WP_131911313.1">
    <property type="nucleotide sequence ID" value="NZ_OU594967.1"/>
</dbReference>
<reference evidence="1 2" key="1">
    <citation type="submission" date="2019-03" db="EMBL/GenBank/DDBJ databases">
        <title>Genomic Encyclopedia of Type Strains, Phase IV (KMG-IV): sequencing the most valuable type-strain genomes for metagenomic binning, comparative biology and taxonomic classification.</title>
        <authorList>
            <person name="Goeker M."/>
        </authorList>
    </citation>
    <scope>NUCLEOTIDE SEQUENCE [LARGE SCALE GENOMIC DNA]</scope>
    <source>
        <strain evidence="1 2">DSM 18577</strain>
    </source>
</reference>
<dbReference type="Proteomes" id="UP000295565">
    <property type="component" value="Unassembled WGS sequence"/>
</dbReference>
<gene>
    <name evidence="1" type="ORF">EV690_0446</name>
</gene>
<accession>A0A4R1KF47</accession>
<sequence length="404" mass="46744">MFENESKMQEWLVSELEGLDGLNDLISNSDYLDSYEADSEEASKVISSFSKCAKSLNILDLISEDENISIERPDSLRPDFLFYSAESQGVVIVELKNISGPTREVGTELSAYSCEVRSYIPYLSEGDLFHVIISNHWPTLMRHYIFHDIFWDQKNIICLQPQNTDDGIKLEIISIDSILEANVGFSISERHLAGYQLCLYDNNLYDRSADRSRLDNHIEQMKTAIQVMSSEGHRQRSSGFAFLWKDHLEISLAPYSISIFNMAPFKSIERFLHEVSSLDDLTEMQMRFLKLTQWHAPTGQGDALQNISDSGKPFLRKFCSPRLEGFHEWIDYKPMMLDRAELLSFHCWGIFEEMRNIVLKEEYDRGNLCLKVDDPQLGLEVINRIINDEYEFIEVGYLDLEPYS</sequence>
<comment type="caution">
    <text evidence="1">The sequence shown here is derived from an EMBL/GenBank/DDBJ whole genome shotgun (WGS) entry which is preliminary data.</text>
</comment>
<name>A0A4R1KF47_9GAMM</name>
<organism evidence="1 2">
    <name type="scientific">Celerinatantimonas diazotrophica</name>
    <dbReference type="NCBI Taxonomy" id="412034"/>
    <lineage>
        <taxon>Bacteria</taxon>
        <taxon>Pseudomonadati</taxon>
        <taxon>Pseudomonadota</taxon>
        <taxon>Gammaproteobacteria</taxon>
        <taxon>Celerinatantimonadaceae</taxon>
        <taxon>Celerinatantimonas</taxon>
    </lineage>
</organism>
<dbReference type="AlphaFoldDB" id="A0A4R1KF47"/>
<dbReference type="EMBL" id="SMGD01000004">
    <property type="protein sequence ID" value="TCK62777.1"/>
    <property type="molecule type" value="Genomic_DNA"/>
</dbReference>
<protein>
    <submittedName>
        <fullName evidence="1">Uncharacterized protein</fullName>
    </submittedName>
</protein>
<evidence type="ECO:0000313" key="2">
    <source>
        <dbReference type="Proteomes" id="UP000295565"/>
    </source>
</evidence>